<reference evidence="14 15" key="1">
    <citation type="journal article" date="2021" name="J. Hered.">
        <title>A chromosome-level genome assembly of the parasitoid wasp, Cotesia glomerata (Hymenoptera: Braconidae).</title>
        <authorList>
            <person name="Pinto B.J."/>
            <person name="Weis J.J."/>
            <person name="Gamble T."/>
            <person name="Ode P.J."/>
            <person name="Paul R."/>
            <person name="Zaspel J.M."/>
        </authorList>
    </citation>
    <scope>NUCLEOTIDE SEQUENCE [LARGE SCALE GENOMIC DNA]</scope>
    <source>
        <strain evidence="14">CgM1</strain>
    </source>
</reference>
<dbReference type="GO" id="GO:0012505">
    <property type="term" value="C:endomembrane system"/>
    <property type="evidence" value="ECO:0007669"/>
    <property type="project" value="UniProtKB-SubCell"/>
</dbReference>
<feature type="disulfide bond" evidence="13">
    <location>
        <begin position="122"/>
        <end position="134"/>
    </location>
</feature>
<comment type="caution">
    <text evidence="14">The sequence shown here is derived from an EMBL/GenBank/DDBJ whole genome shotgun (WGS) entry which is preliminary data.</text>
</comment>
<feature type="disulfide bond" evidence="13">
    <location>
        <begin position="915"/>
        <end position="930"/>
    </location>
</feature>
<feature type="disulfide bond" evidence="13">
    <location>
        <begin position="682"/>
        <end position="700"/>
    </location>
</feature>
<feature type="disulfide bond" evidence="13">
    <location>
        <begin position="12"/>
        <end position="30"/>
    </location>
</feature>
<protein>
    <submittedName>
        <fullName evidence="14">Uncharacterized protein</fullName>
    </submittedName>
</protein>
<keyword evidence="7" id="KW-0677">Repeat</keyword>
<feature type="disulfide bond" evidence="13">
    <location>
        <begin position="732"/>
        <end position="750"/>
    </location>
</feature>
<feature type="disulfide bond" evidence="13">
    <location>
        <begin position="614"/>
        <end position="629"/>
    </location>
</feature>
<feature type="disulfide bond" evidence="13">
    <location>
        <begin position="54"/>
        <end position="72"/>
    </location>
</feature>
<dbReference type="InterPro" id="IPR036055">
    <property type="entry name" value="LDL_receptor-like_sf"/>
</dbReference>
<evidence type="ECO:0000256" key="12">
    <source>
        <dbReference type="ARBA" id="ARBA00023180"/>
    </source>
</evidence>
<evidence type="ECO:0000256" key="8">
    <source>
        <dbReference type="ARBA" id="ARBA00022989"/>
    </source>
</evidence>
<dbReference type="InterPro" id="IPR050685">
    <property type="entry name" value="LDLR"/>
</dbReference>
<keyword evidence="15" id="KW-1185">Reference proteome</keyword>
<keyword evidence="5" id="KW-0812">Transmembrane</keyword>
<feature type="disulfide bond" evidence="13">
    <location>
        <begin position="896"/>
        <end position="908"/>
    </location>
</feature>
<evidence type="ECO:0000313" key="14">
    <source>
        <dbReference type="EMBL" id="KAH0549345.1"/>
    </source>
</evidence>
<feature type="disulfide bond" evidence="13">
    <location>
        <begin position="903"/>
        <end position="921"/>
    </location>
</feature>
<evidence type="ECO:0000256" key="3">
    <source>
        <dbReference type="ARBA" id="ARBA00009939"/>
    </source>
</evidence>
<dbReference type="PROSITE" id="PS50068">
    <property type="entry name" value="LDLRA_2"/>
    <property type="match status" value="13"/>
</dbReference>
<evidence type="ECO:0000256" key="13">
    <source>
        <dbReference type="PROSITE-ProRule" id="PRU00124"/>
    </source>
</evidence>
<feature type="disulfide bond" evidence="13">
    <location>
        <begin position="602"/>
        <end position="620"/>
    </location>
</feature>
<evidence type="ECO:0000256" key="10">
    <source>
        <dbReference type="ARBA" id="ARBA00023157"/>
    </source>
</evidence>
<evidence type="ECO:0000256" key="9">
    <source>
        <dbReference type="ARBA" id="ARBA00023136"/>
    </source>
</evidence>
<feature type="disulfide bond" evidence="13">
    <location>
        <begin position="86"/>
        <end position="98"/>
    </location>
</feature>
<keyword evidence="10 13" id="KW-1015">Disulfide bond</keyword>
<feature type="disulfide bond" evidence="13">
    <location>
        <begin position="105"/>
        <end position="120"/>
    </location>
</feature>
<dbReference type="Gene3D" id="4.10.400.10">
    <property type="entry name" value="Low-density Lipoprotein Receptor"/>
    <property type="match status" value="13"/>
</dbReference>
<evidence type="ECO:0000256" key="7">
    <source>
        <dbReference type="ARBA" id="ARBA00022737"/>
    </source>
</evidence>
<keyword evidence="6" id="KW-0732">Signal</keyword>
<feature type="disulfide bond" evidence="13">
    <location>
        <begin position="828"/>
        <end position="846"/>
    </location>
</feature>
<dbReference type="Proteomes" id="UP000826195">
    <property type="component" value="Unassembled WGS sequence"/>
</dbReference>
<dbReference type="PANTHER" id="PTHR24270">
    <property type="entry name" value="LOW-DENSITY LIPOPROTEIN RECEPTOR-RELATED"/>
    <property type="match status" value="1"/>
</dbReference>
<name>A0AAV7IAH7_COTGL</name>
<dbReference type="PROSITE" id="PS01209">
    <property type="entry name" value="LDLRA_1"/>
    <property type="match status" value="7"/>
</dbReference>
<feature type="disulfide bond" evidence="13">
    <location>
        <begin position="981"/>
        <end position="993"/>
    </location>
</feature>
<accession>A0AAV7IAH7</accession>
<feature type="disulfide bond" evidence="13">
    <location>
        <begin position="865"/>
        <end position="883"/>
    </location>
</feature>
<dbReference type="GO" id="GO:0005886">
    <property type="term" value="C:plasma membrane"/>
    <property type="evidence" value="ECO:0007669"/>
    <property type="project" value="TreeGrafter"/>
</dbReference>
<dbReference type="FunFam" id="4.10.400.10:FF:000045">
    <property type="entry name" value="Low-density lipoprotein receptor-related protein 2"/>
    <property type="match status" value="1"/>
</dbReference>
<dbReference type="InterPro" id="IPR023415">
    <property type="entry name" value="LDLR_class-A_CS"/>
</dbReference>
<feature type="disulfide bond" evidence="13">
    <location>
        <begin position="877"/>
        <end position="892"/>
    </location>
</feature>
<evidence type="ECO:0000256" key="11">
    <source>
        <dbReference type="ARBA" id="ARBA00023170"/>
    </source>
</evidence>
<feature type="disulfide bond" evidence="13">
    <location>
        <begin position="129"/>
        <end position="147"/>
    </location>
</feature>
<dbReference type="PRINTS" id="PR00261">
    <property type="entry name" value="LDLRECEPTOR"/>
</dbReference>
<feature type="disulfide bond" evidence="13">
    <location>
        <begin position="66"/>
        <end position="81"/>
    </location>
</feature>
<dbReference type="AlphaFoldDB" id="A0AAV7IAH7"/>
<keyword evidence="8" id="KW-1133">Transmembrane helix</keyword>
<evidence type="ECO:0000313" key="15">
    <source>
        <dbReference type="Proteomes" id="UP000826195"/>
    </source>
</evidence>
<dbReference type="FunFam" id="4.10.400.10:FF:000034">
    <property type="entry name" value="Low-density lipoprotein receptor-related protein 2"/>
    <property type="match status" value="1"/>
</dbReference>
<evidence type="ECO:0000256" key="4">
    <source>
        <dbReference type="ARBA" id="ARBA00022583"/>
    </source>
</evidence>
<feature type="disulfide bond" evidence="13">
    <location>
        <begin position="1000"/>
        <end position="1015"/>
    </location>
</feature>
<feature type="disulfide bond" evidence="13">
    <location>
        <begin position="954"/>
        <end position="969"/>
    </location>
</feature>
<feature type="disulfide bond" evidence="13">
    <location>
        <begin position="725"/>
        <end position="737"/>
    </location>
</feature>
<organism evidence="14 15">
    <name type="scientific">Cotesia glomerata</name>
    <name type="common">Lepidopteran parasitic wasp</name>
    <name type="synonym">Apanteles glomeratus</name>
    <dbReference type="NCBI Taxonomy" id="32391"/>
    <lineage>
        <taxon>Eukaryota</taxon>
        <taxon>Metazoa</taxon>
        <taxon>Ecdysozoa</taxon>
        <taxon>Arthropoda</taxon>
        <taxon>Hexapoda</taxon>
        <taxon>Insecta</taxon>
        <taxon>Pterygota</taxon>
        <taxon>Neoptera</taxon>
        <taxon>Endopterygota</taxon>
        <taxon>Hymenoptera</taxon>
        <taxon>Apocrita</taxon>
        <taxon>Ichneumonoidea</taxon>
        <taxon>Braconidae</taxon>
        <taxon>Microgastrinae</taxon>
        <taxon>Cotesia</taxon>
    </lineage>
</organism>
<evidence type="ECO:0000256" key="5">
    <source>
        <dbReference type="ARBA" id="ARBA00022692"/>
    </source>
</evidence>
<feature type="disulfide bond" evidence="13">
    <location>
        <begin position="744"/>
        <end position="759"/>
    </location>
</feature>
<dbReference type="GO" id="GO:0006897">
    <property type="term" value="P:endocytosis"/>
    <property type="evidence" value="ECO:0007669"/>
    <property type="project" value="UniProtKB-KW"/>
</dbReference>
<dbReference type="EMBL" id="JAHXZJ010001864">
    <property type="protein sequence ID" value="KAH0549345.1"/>
    <property type="molecule type" value="Genomic_DNA"/>
</dbReference>
<keyword evidence="4" id="KW-0254">Endocytosis</keyword>
<dbReference type="InterPro" id="IPR002172">
    <property type="entry name" value="LDrepeatLR_classA_rpt"/>
</dbReference>
<comment type="caution">
    <text evidence="13">Lacks conserved residue(s) required for the propagation of feature annotation.</text>
</comment>
<comment type="subcellular location">
    <subcellularLocation>
        <location evidence="2">Endomembrane system</location>
    </subcellularLocation>
    <subcellularLocation>
        <location evidence="1">Membrane</location>
        <topology evidence="1">Single-pass membrane protein</topology>
    </subcellularLocation>
</comment>
<dbReference type="CDD" id="cd00112">
    <property type="entry name" value="LDLa"/>
    <property type="match status" value="13"/>
</dbReference>
<feature type="disulfide bond" evidence="13">
    <location>
        <begin position="595"/>
        <end position="607"/>
    </location>
</feature>
<proteinExistence type="inferred from homology"/>
<feature type="disulfide bond" evidence="13">
    <location>
        <begin position="840"/>
        <end position="855"/>
    </location>
</feature>
<evidence type="ECO:0000256" key="6">
    <source>
        <dbReference type="ARBA" id="ARBA00022729"/>
    </source>
</evidence>
<evidence type="ECO:0000256" key="2">
    <source>
        <dbReference type="ARBA" id="ARBA00004308"/>
    </source>
</evidence>
<feature type="disulfide bond" evidence="13">
    <location>
        <begin position="93"/>
        <end position="111"/>
    </location>
</feature>
<feature type="disulfide bond" evidence="13">
    <location>
        <begin position="5"/>
        <end position="17"/>
    </location>
</feature>
<evidence type="ECO:0000256" key="1">
    <source>
        <dbReference type="ARBA" id="ARBA00004167"/>
    </source>
</evidence>
<dbReference type="SUPFAM" id="SSF57424">
    <property type="entry name" value="LDL receptor-like module"/>
    <property type="match status" value="13"/>
</dbReference>
<dbReference type="SMART" id="SM00192">
    <property type="entry name" value="LDLa"/>
    <property type="match status" value="13"/>
</dbReference>
<keyword evidence="9" id="KW-0472">Membrane</keyword>
<feature type="disulfide bond" evidence="13">
    <location>
        <begin position="858"/>
        <end position="870"/>
    </location>
</feature>
<gene>
    <name evidence="14" type="ORF">KQX54_008464</name>
</gene>
<keyword evidence="12" id="KW-0325">Glycoprotein</keyword>
<feature type="disulfide bond" evidence="13">
    <location>
        <begin position="942"/>
        <end position="960"/>
    </location>
</feature>
<dbReference type="FunFam" id="4.10.400.10:FF:000024">
    <property type="entry name" value="Low-density lipoprotein RecePtor related"/>
    <property type="match status" value="1"/>
</dbReference>
<feature type="disulfide bond" evidence="13">
    <location>
        <begin position="47"/>
        <end position="59"/>
    </location>
</feature>
<keyword evidence="11" id="KW-0675">Receptor</keyword>
<feature type="disulfide bond" evidence="13">
    <location>
        <begin position="935"/>
        <end position="947"/>
    </location>
</feature>
<sequence>MFTACKEDQFECAALYCIPKEQRCDGVNHCSNGRDELNCDTHTPSYCLSGQFRCNDGHCIDGSLHCDGRSDCSDRSDERNCPVTTCNSDQFRCADGTCVSIDKRCNNINDCRNGEDESQCGCGATDFHCKDGQCIAYQLQCDGSNDCRDGSDEHDQCEFPHSGKDITDPILESFPSILSILTNNVTSFNDTDSPKLQWELINTTDSKHLSSDQQKIMPLSQSYELHYPPQASQINAAIKKIMEVLSQLDKKQIERTLNSLHKPETKLHKMTEKKHLSSQIIDQNNLNDDLIRRVIADSIISKVLKHKNKTSAVYKKNYFGNKNNVSNYFKKWNVKKSTDSYVNNKVKSRKTNDESNITLNRRKRSIDDNLLKLKEEFQGIYEKNMENRKVMKVKNATNQESNGLKINEPKDKERHLFKNNTETVVKYSFGSNTSSLQDSERINVANYEKTYIDSNSSECDSECMNYRKKLNINSGNSTTLICSWWFVNWLWGCSLPDFIPTISEESTEKLIAPEFDVIKLKDTYNSSLDQENTSLVIFDVDNITSKDNQNSLATLIEPNIDLKLTPMTKKEKMNGDNFNNTSIITIRDPEFEDYCGESQYFCDGKKCIDEKKICDGKLDCLDGSDEYDCEYYNDLRNDIMLKVEKLASFKNSVEKVLPYPLIKINNNETKTLSCDKTTQFTCRDKKCISISLFCDGTSDCNDGSDEDSEMCNFYDYENYEGLAPCPPMDFTCGDGSCIPQSSVCDGFDDCPRAEDELNCDRGCTPTQFKCATGGKCIEDIYRCDGHPDCPDKSDENCGVNNTSNNLPVDGRVTERPVECDTARTEMRCGDGKCISLRRKCDGIPDCLDNSDERDCGKCAINEWRCISGECLRENLRCDGRAHCRDGSDEANCVNKCPTGMFRCNDGICLDQRRRCDGRPHCHDGSDEINCKNTSCPEGQLPCANGICISKQFFCDRHVDCHDGSDETNCSETSPRPPVKECNNNEYTCRDRSCIPLSAICNGRPDCPYNEDEQDCHS</sequence>
<dbReference type="Pfam" id="PF00057">
    <property type="entry name" value="Ldl_recept_a"/>
    <property type="match status" value="13"/>
</dbReference>
<dbReference type="FunFam" id="4.10.400.10:FF:000065">
    <property type="entry name" value="Transmembrane protease serine 7"/>
    <property type="match status" value="1"/>
</dbReference>
<comment type="similarity">
    <text evidence="3">Belongs to the LDLR family.</text>
</comment>
<feature type="disulfide bond" evidence="13">
    <location>
        <begin position="988"/>
        <end position="1006"/>
    </location>
</feature>
<feature type="disulfide bond" evidence="13">
    <location>
        <begin position="24"/>
        <end position="39"/>
    </location>
</feature>